<feature type="region of interest" description="Disordered" evidence="1">
    <location>
        <begin position="1"/>
        <end position="113"/>
    </location>
</feature>
<gene>
    <name evidence="2" type="ORF">CEP54_014657</name>
</gene>
<dbReference type="OrthoDB" id="273010at2759"/>
<dbReference type="STRING" id="1325734.A0A428NUL4"/>
<reference evidence="2 3" key="1">
    <citation type="submission" date="2017-06" db="EMBL/GenBank/DDBJ databases">
        <title>Comparative genomic analysis of Ambrosia Fusariam Clade fungi.</title>
        <authorList>
            <person name="Stajich J.E."/>
            <person name="Carrillo J."/>
            <person name="Kijimoto T."/>
            <person name="Eskalen A."/>
            <person name="O'Donnell K."/>
            <person name="Kasson M."/>
        </authorList>
    </citation>
    <scope>NUCLEOTIDE SEQUENCE [LARGE SCALE GENOMIC DNA]</scope>
    <source>
        <strain evidence="2 3">NRRL62584</strain>
    </source>
</reference>
<dbReference type="Proteomes" id="UP000288168">
    <property type="component" value="Unassembled WGS sequence"/>
</dbReference>
<feature type="compositionally biased region" description="Polar residues" evidence="1">
    <location>
        <begin position="72"/>
        <end position="81"/>
    </location>
</feature>
<dbReference type="EMBL" id="NKCI01000289">
    <property type="protein sequence ID" value="RSL44498.1"/>
    <property type="molecule type" value="Genomic_DNA"/>
</dbReference>
<sequence length="318" mass="35566">MPKVQTKAFPEWRNIEPQNGKLLKHRKNVRIQATVPSSLAGQTVRDKLHPRPAFFSGPKNKAQPVEPHPQQPAKNQSTNAEPVQPPKKPNQPKLVHPSPRRYQSFPPALLATPPSQMTGVHKPLPDLPPLDGPPAPFWDACRLRVGTAFAEATKGQANEECATPSSTQERYGDSPVTAGHVTLCSREFASQRVARPNVPQRTSSMRSLRMANRGYDRGEIIDRDVLRGLHIAASAACNEQIDAFIREQTGLHIRRFLADLMPLENLGDEPLWEVKAKRTRRRQAELRLAKRRARLSRQLRERDMCGLDGVDAVACART</sequence>
<accession>A0A428NUL4</accession>
<evidence type="ECO:0000313" key="3">
    <source>
        <dbReference type="Proteomes" id="UP000288168"/>
    </source>
</evidence>
<name>A0A428NUL4_9HYPO</name>
<protein>
    <submittedName>
        <fullName evidence="2">Uncharacterized protein</fullName>
    </submittedName>
</protein>
<dbReference type="AlphaFoldDB" id="A0A428NUL4"/>
<comment type="caution">
    <text evidence="2">The sequence shown here is derived from an EMBL/GenBank/DDBJ whole genome shotgun (WGS) entry which is preliminary data.</text>
</comment>
<proteinExistence type="predicted"/>
<evidence type="ECO:0000313" key="2">
    <source>
        <dbReference type="EMBL" id="RSL44498.1"/>
    </source>
</evidence>
<evidence type="ECO:0000256" key="1">
    <source>
        <dbReference type="SAM" id="MobiDB-lite"/>
    </source>
</evidence>
<keyword evidence="3" id="KW-1185">Reference proteome</keyword>
<organism evidence="2 3">
    <name type="scientific">Fusarium duplospermum</name>
    <dbReference type="NCBI Taxonomy" id="1325734"/>
    <lineage>
        <taxon>Eukaryota</taxon>
        <taxon>Fungi</taxon>
        <taxon>Dikarya</taxon>
        <taxon>Ascomycota</taxon>
        <taxon>Pezizomycotina</taxon>
        <taxon>Sordariomycetes</taxon>
        <taxon>Hypocreomycetidae</taxon>
        <taxon>Hypocreales</taxon>
        <taxon>Nectriaceae</taxon>
        <taxon>Fusarium</taxon>
        <taxon>Fusarium solani species complex</taxon>
    </lineage>
</organism>